<evidence type="ECO:0000256" key="1">
    <source>
        <dbReference type="ARBA" id="ARBA00022649"/>
    </source>
</evidence>
<dbReference type="AlphaFoldDB" id="A0A1H9FD70"/>
<keyword evidence="3" id="KW-1185">Reference proteome</keyword>
<dbReference type="Proteomes" id="UP000183658">
    <property type="component" value="Unassembled WGS sequence"/>
</dbReference>
<dbReference type="OrthoDB" id="962256at2"/>
<organism evidence="2 3">
    <name type="scientific">Flavobacterium frigoris</name>
    <dbReference type="NCBI Taxonomy" id="229204"/>
    <lineage>
        <taxon>Bacteria</taxon>
        <taxon>Pseudomonadati</taxon>
        <taxon>Bacteroidota</taxon>
        <taxon>Flavobacteriia</taxon>
        <taxon>Flavobacteriales</taxon>
        <taxon>Flavobacteriaceae</taxon>
        <taxon>Flavobacterium</taxon>
    </lineage>
</organism>
<name>A0A1H9FD70_FLAFI</name>
<dbReference type="InterPro" id="IPR035093">
    <property type="entry name" value="RelE/ParE_toxin_dom_sf"/>
</dbReference>
<dbReference type="RefSeq" id="WP_074721422.1">
    <property type="nucleotide sequence ID" value="NZ_CBCRVS010000001.1"/>
</dbReference>
<dbReference type="EMBL" id="FOFZ01000002">
    <property type="protein sequence ID" value="SEQ35837.1"/>
    <property type="molecule type" value="Genomic_DNA"/>
</dbReference>
<evidence type="ECO:0000313" key="2">
    <source>
        <dbReference type="EMBL" id="SEQ35837.1"/>
    </source>
</evidence>
<dbReference type="Pfam" id="PF05016">
    <property type="entry name" value="ParE_toxin"/>
    <property type="match status" value="1"/>
</dbReference>
<protein>
    <submittedName>
        <fullName evidence="2">Plasmid stabilization system protein ParE</fullName>
    </submittedName>
</protein>
<dbReference type="Gene3D" id="3.30.2310.20">
    <property type="entry name" value="RelE-like"/>
    <property type="match status" value="1"/>
</dbReference>
<gene>
    <name evidence="2" type="ORF">SAMN05444355_102156</name>
</gene>
<evidence type="ECO:0000313" key="3">
    <source>
        <dbReference type="Proteomes" id="UP000183658"/>
    </source>
</evidence>
<proteinExistence type="predicted"/>
<keyword evidence="1" id="KW-1277">Toxin-antitoxin system</keyword>
<dbReference type="InterPro" id="IPR007712">
    <property type="entry name" value="RelE/ParE_toxin"/>
</dbReference>
<sequence>MKVVWSQEARNSLSDIYNYIFEDSPQNAENVLNKIIDLVESLKDERYEYAMDPIINKEKFRHFSIWSYKIIYERNDTTILVVDIFNGKQNPSKLDMY</sequence>
<reference evidence="3" key="1">
    <citation type="submission" date="2016-10" db="EMBL/GenBank/DDBJ databases">
        <authorList>
            <person name="Varghese N."/>
            <person name="Submissions S."/>
        </authorList>
    </citation>
    <scope>NUCLEOTIDE SEQUENCE [LARGE SCALE GENOMIC DNA]</scope>
    <source>
        <strain evidence="3">DSM 15719</strain>
    </source>
</reference>
<accession>A0A1H9FD70</accession>